<dbReference type="InterPro" id="IPR024571">
    <property type="entry name" value="ERAP1-like_C_dom"/>
</dbReference>
<evidence type="ECO:0000313" key="3">
    <source>
        <dbReference type="Proteomes" id="UP001159428"/>
    </source>
</evidence>
<protein>
    <recommendedName>
        <fullName evidence="1">ERAP1-like C-terminal domain-containing protein</fullName>
    </recommendedName>
</protein>
<proteinExistence type="predicted"/>
<dbReference type="EMBL" id="CALNXJ010000081">
    <property type="protein sequence ID" value="CAH3161699.1"/>
    <property type="molecule type" value="Genomic_DNA"/>
</dbReference>
<evidence type="ECO:0000313" key="2">
    <source>
        <dbReference type="EMBL" id="CAH3161699.1"/>
    </source>
</evidence>
<accession>A0AAU9XX79</accession>
<organism evidence="2 3">
    <name type="scientific">Pocillopora meandrina</name>
    <dbReference type="NCBI Taxonomy" id="46732"/>
    <lineage>
        <taxon>Eukaryota</taxon>
        <taxon>Metazoa</taxon>
        <taxon>Cnidaria</taxon>
        <taxon>Anthozoa</taxon>
        <taxon>Hexacorallia</taxon>
        <taxon>Scleractinia</taxon>
        <taxon>Astrocoeniina</taxon>
        <taxon>Pocilloporidae</taxon>
        <taxon>Pocillopora</taxon>
    </lineage>
</organism>
<dbReference type="AlphaFoldDB" id="A0AAU9XX79"/>
<keyword evidence="3" id="KW-1185">Reference proteome</keyword>
<dbReference type="Proteomes" id="UP001159428">
    <property type="component" value="Unassembled WGS sequence"/>
</dbReference>
<dbReference type="Gene3D" id="1.25.50.20">
    <property type="match status" value="1"/>
</dbReference>
<sequence length="101" mass="11465">MLKLLLTAIKDNSLPPWDRLGLENDLFALCRTRLVPGHDVLKVVKAFSNETINTVWNDLISNTSLVGATLQYTYCYPSFEASVTTCDFYPWKMCQGILTFL</sequence>
<reference evidence="2 3" key="1">
    <citation type="submission" date="2022-05" db="EMBL/GenBank/DDBJ databases">
        <authorList>
            <consortium name="Genoscope - CEA"/>
            <person name="William W."/>
        </authorList>
    </citation>
    <scope>NUCLEOTIDE SEQUENCE [LARGE SCALE GENOMIC DNA]</scope>
</reference>
<dbReference type="Pfam" id="PF11838">
    <property type="entry name" value="ERAP1_C"/>
    <property type="match status" value="1"/>
</dbReference>
<evidence type="ECO:0000259" key="1">
    <source>
        <dbReference type="Pfam" id="PF11838"/>
    </source>
</evidence>
<name>A0AAU9XX79_9CNID</name>
<gene>
    <name evidence="2" type="ORF">PMEA_00033887</name>
</gene>
<feature type="domain" description="ERAP1-like C-terminal" evidence="1">
    <location>
        <begin position="2"/>
        <end position="81"/>
    </location>
</feature>
<comment type="caution">
    <text evidence="2">The sequence shown here is derived from an EMBL/GenBank/DDBJ whole genome shotgun (WGS) entry which is preliminary data.</text>
</comment>